<reference evidence="2" key="2">
    <citation type="submission" date="2020-05" db="UniProtKB">
        <authorList>
            <consortium name="EnsemblMetazoa"/>
        </authorList>
    </citation>
    <scope>IDENTIFICATION</scope>
</reference>
<gene>
    <name evidence="1" type="ORF">ZHAS_00013432</name>
</gene>
<dbReference type="EMBL" id="ATLV01020670">
    <property type="status" value="NOT_ANNOTATED_CDS"/>
    <property type="molecule type" value="Genomic_DNA"/>
</dbReference>
<name>A0A084W5K1_ANOSI</name>
<protein>
    <submittedName>
        <fullName evidence="1 2">Uncharacterized protein</fullName>
    </submittedName>
</protein>
<dbReference type="Proteomes" id="UP000030765">
    <property type="component" value="Unassembled WGS sequence"/>
</dbReference>
<dbReference type="EMBL" id="KE525304">
    <property type="protein sequence ID" value="KFB45495.1"/>
    <property type="molecule type" value="Genomic_DNA"/>
</dbReference>
<dbReference type="VEuPathDB" id="VectorBase:ASIC013432"/>
<keyword evidence="3" id="KW-1185">Reference proteome</keyword>
<accession>A0A084W5K1</accession>
<evidence type="ECO:0000313" key="2">
    <source>
        <dbReference type="EnsemblMetazoa" id="ASIC013432-PA"/>
    </source>
</evidence>
<proteinExistence type="predicted"/>
<reference evidence="1 3" key="1">
    <citation type="journal article" date="2014" name="BMC Genomics">
        <title>Genome sequence of Anopheles sinensis provides insight into genetics basis of mosquito competence for malaria parasites.</title>
        <authorList>
            <person name="Zhou D."/>
            <person name="Zhang D."/>
            <person name="Ding G."/>
            <person name="Shi L."/>
            <person name="Hou Q."/>
            <person name="Ye Y."/>
            <person name="Xu Y."/>
            <person name="Zhou H."/>
            <person name="Xiong C."/>
            <person name="Li S."/>
            <person name="Yu J."/>
            <person name="Hong S."/>
            <person name="Yu X."/>
            <person name="Zou P."/>
            <person name="Chen C."/>
            <person name="Chang X."/>
            <person name="Wang W."/>
            <person name="Lv Y."/>
            <person name="Sun Y."/>
            <person name="Ma L."/>
            <person name="Shen B."/>
            <person name="Zhu C."/>
        </authorList>
    </citation>
    <scope>NUCLEOTIDE SEQUENCE [LARGE SCALE GENOMIC DNA]</scope>
</reference>
<organism evidence="1">
    <name type="scientific">Anopheles sinensis</name>
    <name type="common">Mosquito</name>
    <dbReference type="NCBI Taxonomy" id="74873"/>
    <lineage>
        <taxon>Eukaryota</taxon>
        <taxon>Metazoa</taxon>
        <taxon>Ecdysozoa</taxon>
        <taxon>Arthropoda</taxon>
        <taxon>Hexapoda</taxon>
        <taxon>Insecta</taxon>
        <taxon>Pterygota</taxon>
        <taxon>Neoptera</taxon>
        <taxon>Endopterygota</taxon>
        <taxon>Diptera</taxon>
        <taxon>Nematocera</taxon>
        <taxon>Culicoidea</taxon>
        <taxon>Culicidae</taxon>
        <taxon>Anophelinae</taxon>
        <taxon>Anopheles</taxon>
    </lineage>
</organism>
<evidence type="ECO:0000313" key="1">
    <source>
        <dbReference type="EMBL" id="KFB45495.1"/>
    </source>
</evidence>
<dbReference type="AlphaFoldDB" id="A0A084W5K1"/>
<sequence length="111" mass="12081">MATPSSAPSSATTNQCQPYSTRLKTVVSVCERRVCVIDSRLACLRYYVILASTPVKHTAPENRSGQVVVFFGPDAQDIQAKADHSRRGSGGCCLRASLVSLRSAYLRRFSV</sequence>
<evidence type="ECO:0000313" key="3">
    <source>
        <dbReference type="Proteomes" id="UP000030765"/>
    </source>
</evidence>
<dbReference type="EnsemblMetazoa" id="ASIC013432-RA">
    <property type="protein sequence ID" value="ASIC013432-PA"/>
    <property type="gene ID" value="ASIC013432"/>
</dbReference>